<evidence type="ECO:0000256" key="6">
    <source>
        <dbReference type="HAMAP-Rule" id="MF_01685"/>
    </source>
</evidence>
<keyword evidence="3 6" id="KW-0274">FAD</keyword>
<evidence type="ECO:0000259" key="8">
    <source>
        <dbReference type="Pfam" id="PF07992"/>
    </source>
</evidence>
<dbReference type="EC" id="1.18.1.2" evidence="6"/>
<keyword evidence="4 6" id="KW-0521">NADP</keyword>
<feature type="binding site" evidence="6">
    <location>
        <position position="37"/>
    </location>
    <ligand>
        <name>FAD</name>
        <dbReference type="ChEBI" id="CHEBI:57692"/>
    </ligand>
</feature>
<dbReference type="OrthoDB" id="2960536at2"/>
<feature type="binding site" evidence="6">
    <location>
        <position position="45"/>
    </location>
    <ligand>
        <name>FAD</name>
        <dbReference type="ChEBI" id="CHEBI:57692"/>
    </ligand>
</feature>
<feature type="binding site" evidence="6">
    <location>
        <position position="90"/>
    </location>
    <ligand>
        <name>FAD</name>
        <dbReference type="ChEBI" id="CHEBI:57692"/>
    </ligand>
</feature>
<dbReference type="GO" id="GO:0050660">
    <property type="term" value="F:flavin adenine dinucleotide binding"/>
    <property type="evidence" value="ECO:0007669"/>
    <property type="project" value="UniProtKB-UniRule"/>
</dbReference>
<evidence type="ECO:0000256" key="4">
    <source>
        <dbReference type="ARBA" id="ARBA00022857"/>
    </source>
</evidence>
<proteinExistence type="inferred from homology"/>
<evidence type="ECO:0000256" key="1">
    <source>
        <dbReference type="ARBA" id="ARBA00011738"/>
    </source>
</evidence>
<keyword evidence="10" id="KW-1185">Reference proteome</keyword>
<dbReference type="InterPro" id="IPR022890">
    <property type="entry name" value="Fd--NADP_Rdtase_type_2"/>
</dbReference>
<dbReference type="Pfam" id="PF07992">
    <property type="entry name" value="Pyr_redox_2"/>
    <property type="match status" value="1"/>
</dbReference>
<feature type="binding site" evidence="6">
    <location>
        <position position="287"/>
    </location>
    <ligand>
        <name>FAD</name>
        <dbReference type="ChEBI" id="CHEBI:57692"/>
    </ligand>
</feature>
<dbReference type="AlphaFoldDB" id="A0A516KEY8"/>
<dbReference type="PRINTS" id="PR00469">
    <property type="entry name" value="PNDRDTASEII"/>
</dbReference>
<feature type="binding site" evidence="6">
    <location>
        <position position="50"/>
    </location>
    <ligand>
        <name>FAD</name>
        <dbReference type="ChEBI" id="CHEBI:57692"/>
    </ligand>
</feature>
<evidence type="ECO:0000256" key="7">
    <source>
        <dbReference type="SAM" id="Phobius"/>
    </source>
</evidence>
<reference evidence="9 10" key="1">
    <citation type="submission" date="2019-07" db="EMBL/GenBank/DDBJ databases">
        <authorList>
            <person name="Li J."/>
        </authorList>
    </citation>
    <scope>NUCLEOTIDE SEQUENCE [LARGE SCALE GENOMIC DNA]</scope>
    <source>
        <strain evidence="9 10">TKL69</strain>
    </source>
</reference>
<dbReference type="EMBL" id="CP041666">
    <property type="protein sequence ID" value="QDP39971.1"/>
    <property type="molecule type" value="Genomic_DNA"/>
</dbReference>
<feature type="transmembrane region" description="Helical" evidence="7">
    <location>
        <begin position="7"/>
        <end position="25"/>
    </location>
</feature>
<keyword evidence="5 6" id="KW-0560">Oxidoreductase</keyword>
<dbReference type="InterPro" id="IPR036188">
    <property type="entry name" value="FAD/NAD-bd_sf"/>
</dbReference>
<evidence type="ECO:0000313" key="10">
    <source>
        <dbReference type="Proteomes" id="UP000315215"/>
    </source>
</evidence>
<name>A0A516KEY8_9BACI</name>
<dbReference type="KEGG" id="aqt:FN924_07210"/>
<keyword evidence="2 6" id="KW-0285">Flavoprotein</keyword>
<protein>
    <recommendedName>
        <fullName evidence="6">Ferredoxin--NADP reductase</fullName>
        <shortName evidence="6">FNR</shortName>
        <shortName evidence="6">Fd-NADP(+) reductase</shortName>
        <ecNumber evidence="6">1.18.1.2</ecNumber>
    </recommendedName>
</protein>
<dbReference type="HAMAP" id="MF_01685">
    <property type="entry name" value="FENR2"/>
    <property type="match status" value="1"/>
</dbReference>
<comment type="cofactor">
    <cofactor evidence="6">
        <name>FAD</name>
        <dbReference type="ChEBI" id="CHEBI:57692"/>
    </cofactor>
    <text evidence="6">Binds 1 FAD per subunit.</text>
</comment>
<keyword evidence="7" id="KW-1133">Transmembrane helix</keyword>
<evidence type="ECO:0000256" key="3">
    <source>
        <dbReference type="ARBA" id="ARBA00022827"/>
    </source>
</evidence>
<comment type="catalytic activity">
    <reaction evidence="6">
        <text>2 reduced [2Fe-2S]-[ferredoxin] + NADP(+) + H(+) = 2 oxidized [2Fe-2S]-[ferredoxin] + NADPH</text>
        <dbReference type="Rhea" id="RHEA:20125"/>
        <dbReference type="Rhea" id="RHEA-COMP:10000"/>
        <dbReference type="Rhea" id="RHEA-COMP:10001"/>
        <dbReference type="ChEBI" id="CHEBI:15378"/>
        <dbReference type="ChEBI" id="CHEBI:33737"/>
        <dbReference type="ChEBI" id="CHEBI:33738"/>
        <dbReference type="ChEBI" id="CHEBI:57783"/>
        <dbReference type="ChEBI" id="CHEBI:58349"/>
        <dbReference type="EC" id="1.18.1.2"/>
    </reaction>
</comment>
<dbReference type="InterPro" id="IPR023753">
    <property type="entry name" value="FAD/NAD-binding_dom"/>
</dbReference>
<evidence type="ECO:0000256" key="2">
    <source>
        <dbReference type="ARBA" id="ARBA00022630"/>
    </source>
</evidence>
<dbReference type="PANTHER" id="PTHR48105">
    <property type="entry name" value="THIOREDOXIN REDUCTASE 1-RELATED-RELATED"/>
    <property type="match status" value="1"/>
</dbReference>
<accession>A0A516KEY8</accession>
<evidence type="ECO:0000313" key="9">
    <source>
        <dbReference type="EMBL" id="QDP39971.1"/>
    </source>
</evidence>
<dbReference type="GO" id="GO:0050661">
    <property type="term" value="F:NADP binding"/>
    <property type="evidence" value="ECO:0007669"/>
    <property type="project" value="UniProtKB-UniRule"/>
</dbReference>
<keyword evidence="7" id="KW-0472">Membrane</keyword>
<dbReference type="Gene3D" id="3.50.50.60">
    <property type="entry name" value="FAD/NAD(P)-binding domain"/>
    <property type="match status" value="2"/>
</dbReference>
<comment type="caution">
    <text evidence="6">Lacks conserved residue(s) required for the propagation of feature annotation.</text>
</comment>
<organism evidence="9 10">
    <name type="scientific">Radiobacillus deserti</name>
    <dbReference type="NCBI Taxonomy" id="2594883"/>
    <lineage>
        <taxon>Bacteria</taxon>
        <taxon>Bacillati</taxon>
        <taxon>Bacillota</taxon>
        <taxon>Bacilli</taxon>
        <taxon>Bacillales</taxon>
        <taxon>Bacillaceae</taxon>
        <taxon>Radiobacillus</taxon>
    </lineage>
</organism>
<dbReference type="InterPro" id="IPR050097">
    <property type="entry name" value="Ferredoxin-NADP_redctase_2"/>
</dbReference>
<dbReference type="GO" id="GO:0004324">
    <property type="term" value="F:ferredoxin-NADP+ reductase activity"/>
    <property type="evidence" value="ECO:0007669"/>
    <property type="project" value="UniProtKB-UniRule"/>
</dbReference>
<dbReference type="PRINTS" id="PR00368">
    <property type="entry name" value="FADPNR"/>
</dbReference>
<sequence>MSQNQNVLDVTIIGGGTIGLFAAFYCGMRGLSTKVLEGSSFLGGKVAQFYPEKNIYDIGGIPAITGADLVQQLIEQANLNQPEILLEQYVESIHKVDNDVFELTTRGGDVHFSKTILLTTGFGIYDPIPLEHKDAEKYAGTTIHYMMGNPDRFRDKQVAVLSNQRAGVDWALTLAKTAKHVFLFCKGTEFQYAADVDLEKLHQATNIEVRYNVSIEELKGDGSSLHELQILSDKEESSYSVDELLVYQGVKMVSAPFSEWNLQAEKGRLVVDQNMATSVPGIYAAGDGIQYENKSMIIATGFSEVTTAVNSMAKYLNPKAVAQVYSTVEYRYKK</sequence>
<evidence type="ECO:0000256" key="5">
    <source>
        <dbReference type="ARBA" id="ARBA00023002"/>
    </source>
</evidence>
<feature type="domain" description="FAD/NAD(P)-binding" evidence="8">
    <location>
        <begin position="9"/>
        <end position="300"/>
    </location>
</feature>
<dbReference type="SUPFAM" id="SSF51905">
    <property type="entry name" value="FAD/NAD(P)-binding domain"/>
    <property type="match status" value="1"/>
</dbReference>
<keyword evidence="7" id="KW-0812">Transmembrane</keyword>
<comment type="similarity">
    <text evidence="6">Belongs to the ferredoxin--NADP reductase type 2 family.</text>
</comment>
<dbReference type="RefSeq" id="WP_143893087.1">
    <property type="nucleotide sequence ID" value="NZ_CP041666.1"/>
</dbReference>
<comment type="subunit">
    <text evidence="1 6">Homodimer.</text>
</comment>
<dbReference type="Proteomes" id="UP000315215">
    <property type="component" value="Chromosome"/>
</dbReference>
<gene>
    <name evidence="9" type="ORF">FN924_07210</name>
</gene>